<keyword evidence="8" id="KW-0472">Membrane</keyword>
<dbReference type="NCBIfam" id="TIGR01126">
    <property type="entry name" value="pdi_dom"/>
    <property type="match status" value="1"/>
</dbReference>
<dbReference type="Gene3D" id="3.40.30.10">
    <property type="entry name" value="Glutaredoxin"/>
    <property type="match status" value="2"/>
</dbReference>
<dbReference type="PROSITE" id="PS51352">
    <property type="entry name" value="THIOREDOXIN_2"/>
    <property type="match status" value="1"/>
</dbReference>
<evidence type="ECO:0000256" key="1">
    <source>
        <dbReference type="ARBA" id="ARBA00006347"/>
    </source>
</evidence>
<evidence type="ECO:0000256" key="5">
    <source>
        <dbReference type="ARBA" id="ARBA00023284"/>
    </source>
</evidence>
<feature type="compositionally biased region" description="Acidic residues" evidence="7">
    <location>
        <begin position="531"/>
        <end position="547"/>
    </location>
</feature>
<keyword evidence="3" id="KW-0677">Repeat</keyword>
<keyword evidence="5" id="KW-0676">Redox-active center</keyword>
<feature type="domain" description="Thioredoxin" evidence="9">
    <location>
        <begin position="211"/>
        <end position="350"/>
    </location>
</feature>
<feature type="transmembrane region" description="Helical" evidence="8">
    <location>
        <begin position="71"/>
        <end position="89"/>
    </location>
</feature>
<protein>
    <submittedName>
        <fullName evidence="10">Protein disulfide-isomerase A6</fullName>
    </submittedName>
</protein>
<evidence type="ECO:0000256" key="2">
    <source>
        <dbReference type="ARBA" id="ARBA00022729"/>
    </source>
</evidence>
<keyword evidence="4" id="KW-0256">Endoplasmic reticulum</keyword>
<comment type="similarity">
    <text evidence="1 6">Belongs to the protein disulfide isomerase family.</text>
</comment>
<evidence type="ECO:0000313" key="11">
    <source>
        <dbReference type="Proteomes" id="UP000055048"/>
    </source>
</evidence>
<dbReference type="InterPro" id="IPR005788">
    <property type="entry name" value="PDI_thioredoxin-like_dom"/>
</dbReference>
<evidence type="ECO:0000256" key="7">
    <source>
        <dbReference type="SAM" id="MobiDB-lite"/>
    </source>
</evidence>
<name>A0A0V0T8W1_9BILA</name>
<dbReference type="SUPFAM" id="SSF52833">
    <property type="entry name" value="Thioredoxin-like"/>
    <property type="match status" value="2"/>
</dbReference>
<feature type="region of interest" description="Disordered" evidence="7">
    <location>
        <begin position="519"/>
        <end position="547"/>
    </location>
</feature>
<dbReference type="PROSITE" id="PS00194">
    <property type="entry name" value="THIOREDOXIN_1"/>
    <property type="match status" value="1"/>
</dbReference>
<dbReference type="GO" id="GO:0005788">
    <property type="term" value="C:endoplasmic reticulum lumen"/>
    <property type="evidence" value="ECO:0007669"/>
    <property type="project" value="TreeGrafter"/>
</dbReference>
<evidence type="ECO:0000313" key="10">
    <source>
        <dbReference type="EMBL" id="KRX35432.1"/>
    </source>
</evidence>
<dbReference type="AlphaFoldDB" id="A0A0V0T8W1"/>
<organism evidence="10 11">
    <name type="scientific">Trichinella murrelli</name>
    <dbReference type="NCBI Taxonomy" id="144512"/>
    <lineage>
        <taxon>Eukaryota</taxon>
        <taxon>Metazoa</taxon>
        <taxon>Ecdysozoa</taxon>
        <taxon>Nematoda</taxon>
        <taxon>Enoplea</taxon>
        <taxon>Dorylaimia</taxon>
        <taxon>Trichinellida</taxon>
        <taxon>Trichinellidae</taxon>
        <taxon>Trichinella</taxon>
    </lineage>
</organism>
<keyword evidence="8" id="KW-1133">Transmembrane helix</keyword>
<dbReference type="GO" id="GO:0015035">
    <property type="term" value="F:protein-disulfide reductase activity"/>
    <property type="evidence" value="ECO:0007669"/>
    <property type="project" value="TreeGrafter"/>
</dbReference>
<dbReference type="PANTHER" id="PTHR45815:SF3">
    <property type="entry name" value="PROTEIN DISULFIDE-ISOMERASE A6"/>
    <property type="match status" value="1"/>
</dbReference>
<dbReference type="InterPro" id="IPR013766">
    <property type="entry name" value="Thioredoxin_domain"/>
</dbReference>
<dbReference type="InterPro" id="IPR036249">
    <property type="entry name" value="Thioredoxin-like_sf"/>
</dbReference>
<reference evidence="10 11" key="1">
    <citation type="submission" date="2015-01" db="EMBL/GenBank/DDBJ databases">
        <title>Evolution of Trichinella species and genotypes.</title>
        <authorList>
            <person name="Korhonen P.K."/>
            <person name="Edoardo P."/>
            <person name="Giuseppe L.R."/>
            <person name="Gasser R.B."/>
        </authorList>
    </citation>
    <scope>NUCLEOTIDE SEQUENCE [LARGE SCALE GENOMIC DNA]</scope>
    <source>
        <strain evidence="10">ISS417</strain>
    </source>
</reference>
<dbReference type="PRINTS" id="PR00421">
    <property type="entry name" value="THIOREDOXIN"/>
</dbReference>
<dbReference type="EMBL" id="JYDJ01000441">
    <property type="protein sequence ID" value="KRX35432.1"/>
    <property type="molecule type" value="Genomic_DNA"/>
</dbReference>
<dbReference type="GO" id="GO:0034976">
    <property type="term" value="P:response to endoplasmic reticulum stress"/>
    <property type="evidence" value="ECO:0007669"/>
    <property type="project" value="TreeGrafter"/>
</dbReference>
<dbReference type="PANTHER" id="PTHR45815">
    <property type="entry name" value="PROTEIN DISULFIDE-ISOMERASE A6"/>
    <property type="match status" value="1"/>
</dbReference>
<dbReference type="Proteomes" id="UP000055048">
    <property type="component" value="Unassembled WGS sequence"/>
</dbReference>
<dbReference type="CDD" id="cd03001">
    <property type="entry name" value="PDI_a_P5"/>
    <property type="match status" value="1"/>
</dbReference>
<proteinExistence type="inferred from homology"/>
<dbReference type="InterPro" id="IPR017937">
    <property type="entry name" value="Thioredoxin_CS"/>
</dbReference>
<comment type="caution">
    <text evidence="10">The sequence shown here is derived from an EMBL/GenBank/DDBJ whole genome shotgun (WGS) entry which is preliminary data.</text>
</comment>
<dbReference type="Pfam" id="PF00085">
    <property type="entry name" value="Thioredoxin"/>
    <property type="match status" value="2"/>
</dbReference>
<evidence type="ECO:0000256" key="3">
    <source>
        <dbReference type="ARBA" id="ARBA00022737"/>
    </source>
</evidence>
<accession>A0A0V0T8W1</accession>
<keyword evidence="11" id="KW-1185">Reference proteome</keyword>
<dbReference type="STRING" id="144512.A0A0V0T8W1"/>
<keyword evidence="8" id="KW-0812">Transmembrane</keyword>
<dbReference type="CDD" id="cd02983">
    <property type="entry name" value="P5_C"/>
    <property type="match status" value="1"/>
</dbReference>
<sequence length="547" mass="60431">MAFQPAIFVEKSAQISMFLISALKQLRPPHYSIVFLGHPHHPCFRRTLKTIANCTVKSNENQYTLSVSSWLRSYLFIACWSCSVLLVVLLRIDFAMMFIGLLFGVFLCTSALYDGSSDVVDLTTSNFQSKVINSDSVCGHCKAFASEYAKAAKALKGIVNVGGVNMDQHANVGAPYGISGFPTVKIFGADKQKPTEFQGSRTAQAVVDAAFNELKKIVQYRLTGNRSGSKQSSSGSSDDVIQLNDANFDSMITSSDDMWLVEFYAPWCGHCKNLQPHWASAATQLKGKVKVAAIDATVNSATAQRFGIAGFPTIKMFPAGPKRLDEDVVDYTGGRSSSDIVQWAMDRLAENAPPPEIKQLLKNEDLKEACETKQLCIIAVLPYILDCQAKCRNDYLNMLKQLGERFKKNMWGWLWTEATTQTALEESLGLGGFGYPVIFRSDVMEILIIFQFALAAINARKMKFALLRGSFSKDGITEFLSFSFQMCILRVHCAFRELSYGRGSTAPVKGAQLPAIVETSPWDGKDGELPQVDDIDVSDIDLEKDEL</sequence>
<dbReference type="GO" id="GO:0003756">
    <property type="term" value="F:protein disulfide isomerase activity"/>
    <property type="evidence" value="ECO:0007669"/>
    <property type="project" value="InterPro"/>
</dbReference>
<dbReference type="OrthoDB" id="10264505at2759"/>
<evidence type="ECO:0000256" key="8">
    <source>
        <dbReference type="SAM" id="Phobius"/>
    </source>
</evidence>
<keyword evidence="2" id="KW-0732">Signal</keyword>
<keyword evidence="10" id="KW-0413">Isomerase</keyword>
<gene>
    <name evidence="10" type="primary">Pdia6</name>
    <name evidence="10" type="ORF">T05_943</name>
</gene>
<evidence type="ECO:0000256" key="4">
    <source>
        <dbReference type="ARBA" id="ARBA00022824"/>
    </source>
</evidence>
<evidence type="ECO:0000256" key="6">
    <source>
        <dbReference type="RuleBase" id="RU004208"/>
    </source>
</evidence>
<evidence type="ECO:0000259" key="9">
    <source>
        <dbReference type="PROSITE" id="PS51352"/>
    </source>
</evidence>